<evidence type="ECO:0000256" key="3">
    <source>
        <dbReference type="ARBA" id="ARBA00023125"/>
    </source>
</evidence>
<dbReference type="InterPro" id="IPR028082">
    <property type="entry name" value="Peripla_BP_I"/>
</dbReference>
<dbReference type="InterPro" id="IPR010982">
    <property type="entry name" value="Lambda_DNA-bd_dom_sf"/>
</dbReference>
<dbReference type="CDD" id="cd06278">
    <property type="entry name" value="PBP1_LacI-like"/>
    <property type="match status" value="1"/>
</dbReference>
<dbReference type="RefSeq" id="WP_133397611.1">
    <property type="nucleotide sequence ID" value="NZ_SNAA01000016.1"/>
</dbReference>
<evidence type="ECO:0000256" key="2">
    <source>
        <dbReference type="ARBA" id="ARBA00023015"/>
    </source>
</evidence>
<dbReference type="PROSITE" id="PS50932">
    <property type="entry name" value="HTH_LACI_2"/>
    <property type="match status" value="1"/>
</dbReference>
<dbReference type="GO" id="GO:0003700">
    <property type="term" value="F:DNA-binding transcription factor activity"/>
    <property type="evidence" value="ECO:0007669"/>
    <property type="project" value="TreeGrafter"/>
</dbReference>
<keyword evidence="4" id="KW-0804">Transcription</keyword>
<dbReference type="Gene3D" id="3.40.50.2300">
    <property type="match status" value="2"/>
</dbReference>
<evidence type="ECO:0000256" key="5">
    <source>
        <dbReference type="SAM" id="MobiDB-lite"/>
    </source>
</evidence>
<dbReference type="SUPFAM" id="SSF53822">
    <property type="entry name" value="Periplasmic binding protein-like I"/>
    <property type="match status" value="1"/>
</dbReference>
<proteinExistence type="predicted"/>
<comment type="caution">
    <text evidence="7">The sequence shown here is derived from an EMBL/GenBank/DDBJ whole genome shotgun (WGS) entry which is preliminary data.</text>
</comment>
<dbReference type="CDD" id="cd01392">
    <property type="entry name" value="HTH_LacI"/>
    <property type="match status" value="1"/>
</dbReference>
<dbReference type="SUPFAM" id="SSF47413">
    <property type="entry name" value="lambda repressor-like DNA-binding domains"/>
    <property type="match status" value="1"/>
</dbReference>
<dbReference type="Proteomes" id="UP000295701">
    <property type="component" value="Unassembled WGS sequence"/>
</dbReference>
<name>A0A4R6A1Y3_9RHOB</name>
<keyword evidence="3" id="KW-0238">DNA-binding</keyword>
<dbReference type="Pfam" id="PF00356">
    <property type="entry name" value="LacI"/>
    <property type="match status" value="1"/>
</dbReference>
<dbReference type="PANTHER" id="PTHR30146:SF95">
    <property type="entry name" value="RIBOSE OPERON REPRESSOR"/>
    <property type="match status" value="1"/>
</dbReference>
<dbReference type="Gene3D" id="1.10.260.40">
    <property type="entry name" value="lambda repressor-like DNA-binding domains"/>
    <property type="match status" value="1"/>
</dbReference>
<dbReference type="InterPro" id="IPR000843">
    <property type="entry name" value="HTH_LacI"/>
</dbReference>
<dbReference type="GO" id="GO:0000976">
    <property type="term" value="F:transcription cis-regulatory region binding"/>
    <property type="evidence" value="ECO:0007669"/>
    <property type="project" value="TreeGrafter"/>
</dbReference>
<evidence type="ECO:0000259" key="6">
    <source>
        <dbReference type="PROSITE" id="PS50932"/>
    </source>
</evidence>
<evidence type="ECO:0000313" key="8">
    <source>
        <dbReference type="Proteomes" id="UP000295701"/>
    </source>
</evidence>
<reference evidence="7 8" key="1">
    <citation type="submission" date="2019-03" db="EMBL/GenBank/DDBJ databases">
        <title>Primorskyibacter sp. SS33 isolated from sediments.</title>
        <authorList>
            <person name="Xunke S."/>
        </authorList>
    </citation>
    <scope>NUCLEOTIDE SEQUENCE [LARGE SCALE GENOMIC DNA]</scope>
    <source>
        <strain evidence="7 8">SS33</strain>
    </source>
</reference>
<sequence length="362" mass="39140">MAVTLKDVAERAGVSHSAVSRTFTDGASVSEKMRRKVEKAARELGYSPNALASSLTTGRTKLIGLVSNNFRNPIFLQVFDLFTRGLQGAGLRPLLVNLTDEIEPEGSIRMLRQYSVDGVVVASSTLPPKFSEAFRDAGIPVVHSFGRFSPSPQVHVVTIDNREAGRTAARALIARGYRDVAFLGGPQDATSTEDRHAGFDAELALHPEIRSSFSFAEAYSFDAGRRAMLDLLKSKPAEAYFCGDDVLSIGALSAIAESGLSCPDDIGIIGLNDMEMARWESINLTTIHQPIQEIVSSSIELMLALLKDPGRRPEARLYSCPVVERGTLRPLPATGARSHAVNAPEVPTDLGETDLGRVRNYS</sequence>
<evidence type="ECO:0000256" key="4">
    <source>
        <dbReference type="ARBA" id="ARBA00023163"/>
    </source>
</evidence>
<feature type="domain" description="HTH lacI-type" evidence="6">
    <location>
        <begin position="3"/>
        <end position="57"/>
    </location>
</feature>
<keyword evidence="8" id="KW-1185">Reference proteome</keyword>
<dbReference type="EMBL" id="SNAA01000016">
    <property type="protein sequence ID" value="TDL76594.1"/>
    <property type="molecule type" value="Genomic_DNA"/>
</dbReference>
<dbReference type="Pfam" id="PF13377">
    <property type="entry name" value="Peripla_BP_3"/>
    <property type="match status" value="1"/>
</dbReference>
<feature type="region of interest" description="Disordered" evidence="5">
    <location>
        <begin position="333"/>
        <end position="362"/>
    </location>
</feature>
<evidence type="ECO:0000313" key="7">
    <source>
        <dbReference type="EMBL" id="TDL76594.1"/>
    </source>
</evidence>
<dbReference type="SMART" id="SM00354">
    <property type="entry name" value="HTH_LACI"/>
    <property type="match status" value="1"/>
</dbReference>
<dbReference type="PANTHER" id="PTHR30146">
    <property type="entry name" value="LACI-RELATED TRANSCRIPTIONAL REPRESSOR"/>
    <property type="match status" value="1"/>
</dbReference>
<dbReference type="OrthoDB" id="8433438at2"/>
<dbReference type="InterPro" id="IPR046335">
    <property type="entry name" value="LacI/GalR-like_sensor"/>
</dbReference>
<keyword evidence="1" id="KW-0678">Repressor</keyword>
<organism evidence="7 8">
    <name type="scientific">Palleronia sediminis</name>
    <dbReference type="NCBI Taxonomy" id="2547833"/>
    <lineage>
        <taxon>Bacteria</taxon>
        <taxon>Pseudomonadati</taxon>
        <taxon>Pseudomonadota</taxon>
        <taxon>Alphaproteobacteria</taxon>
        <taxon>Rhodobacterales</taxon>
        <taxon>Roseobacteraceae</taxon>
        <taxon>Palleronia</taxon>
    </lineage>
</organism>
<keyword evidence="2" id="KW-0805">Transcription regulation</keyword>
<gene>
    <name evidence="7" type="ORF">E2L08_13470</name>
</gene>
<protein>
    <submittedName>
        <fullName evidence="7">LacI family transcriptional regulator</fullName>
    </submittedName>
</protein>
<evidence type="ECO:0000256" key="1">
    <source>
        <dbReference type="ARBA" id="ARBA00022491"/>
    </source>
</evidence>
<dbReference type="AlphaFoldDB" id="A0A4R6A1Y3"/>
<accession>A0A4R6A1Y3</accession>